<dbReference type="EMBL" id="JASCZI010212302">
    <property type="protein sequence ID" value="MED6199049.1"/>
    <property type="molecule type" value="Genomic_DNA"/>
</dbReference>
<reference evidence="3 4" key="1">
    <citation type="journal article" date="2023" name="Plants (Basel)">
        <title>Bridging the Gap: Combining Genomics and Transcriptomics Approaches to Understand Stylosanthes scabra, an Orphan Legume from the Brazilian Caatinga.</title>
        <authorList>
            <person name="Ferreira-Neto J.R.C."/>
            <person name="da Silva M.D."/>
            <person name="Binneck E."/>
            <person name="de Melo N.F."/>
            <person name="da Silva R.H."/>
            <person name="de Melo A.L.T.M."/>
            <person name="Pandolfi V."/>
            <person name="Bustamante F.O."/>
            <person name="Brasileiro-Vidal A.C."/>
            <person name="Benko-Iseppon A.M."/>
        </authorList>
    </citation>
    <scope>NUCLEOTIDE SEQUENCE [LARGE SCALE GENOMIC DNA]</scope>
    <source>
        <tissue evidence="3">Leaves</tissue>
    </source>
</reference>
<feature type="compositionally biased region" description="Basic and acidic residues" evidence="1">
    <location>
        <begin position="210"/>
        <end position="220"/>
    </location>
</feature>
<evidence type="ECO:0000259" key="2">
    <source>
        <dbReference type="Pfam" id="PF20167"/>
    </source>
</evidence>
<feature type="domain" description="Putative plant transposon protein" evidence="2">
    <location>
        <begin position="48"/>
        <end position="165"/>
    </location>
</feature>
<feature type="region of interest" description="Disordered" evidence="1">
    <location>
        <begin position="195"/>
        <end position="220"/>
    </location>
</feature>
<evidence type="ECO:0000256" key="1">
    <source>
        <dbReference type="SAM" id="MobiDB-lite"/>
    </source>
</evidence>
<dbReference type="Proteomes" id="UP001341840">
    <property type="component" value="Unassembled WGS sequence"/>
</dbReference>
<evidence type="ECO:0000313" key="4">
    <source>
        <dbReference type="Proteomes" id="UP001341840"/>
    </source>
</evidence>
<sequence>MVFASASYDAYRFKSAFHQRLFEDYAATKAVTFEISFDLALDEHPEIREQSYVRGVVVDFSSTKIREVLRIRKNTPGAETDFITRQTSDQRLDEVLQELCVPGARNKSEITVARAILIHSIIRGKEVRAEELIADNIAVIAQGLEGKGNLAFPSSIYRLWKAAGVSMREFRGTELISLGKPIIARMMAITSSRNVNLQPNQPVEEEDQLEPMHQDWAEDE</sequence>
<evidence type="ECO:0000313" key="3">
    <source>
        <dbReference type="EMBL" id="MED6199049.1"/>
    </source>
</evidence>
<keyword evidence="4" id="KW-1185">Reference proteome</keyword>
<proteinExistence type="predicted"/>
<accession>A0ABU6XNQ5</accession>
<gene>
    <name evidence="3" type="ORF">PIB30_072308</name>
</gene>
<dbReference type="Pfam" id="PF20167">
    <property type="entry name" value="Transposase_32"/>
    <property type="match status" value="1"/>
</dbReference>
<name>A0ABU6XNQ5_9FABA</name>
<dbReference type="InterPro" id="IPR046796">
    <property type="entry name" value="Transposase_32_dom"/>
</dbReference>
<comment type="caution">
    <text evidence="3">The sequence shown here is derived from an EMBL/GenBank/DDBJ whole genome shotgun (WGS) entry which is preliminary data.</text>
</comment>
<organism evidence="3 4">
    <name type="scientific">Stylosanthes scabra</name>
    <dbReference type="NCBI Taxonomy" id="79078"/>
    <lineage>
        <taxon>Eukaryota</taxon>
        <taxon>Viridiplantae</taxon>
        <taxon>Streptophyta</taxon>
        <taxon>Embryophyta</taxon>
        <taxon>Tracheophyta</taxon>
        <taxon>Spermatophyta</taxon>
        <taxon>Magnoliopsida</taxon>
        <taxon>eudicotyledons</taxon>
        <taxon>Gunneridae</taxon>
        <taxon>Pentapetalae</taxon>
        <taxon>rosids</taxon>
        <taxon>fabids</taxon>
        <taxon>Fabales</taxon>
        <taxon>Fabaceae</taxon>
        <taxon>Papilionoideae</taxon>
        <taxon>50 kb inversion clade</taxon>
        <taxon>dalbergioids sensu lato</taxon>
        <taxon>Dalbergieae</taxon>
        <taxon>Pterocarpus clade</taxon>
        <taxon>Stylosanthes</taxon>
    </lineage>
</organism>
<protein>
    <recommendedName>
        <fullName evidence="2">Putative plant transposon protein domain-containing protein</fullName>
    </recommendedName>
</protein>